<comment type="caution">
    <text evidence="3">The sequence shown here is derived from an EMBL/GenBank/DDBJ whole genome shotgun (WGS) entry which is preliminary data.</text>
</comment>
<keyword evidence="3" id="KW-0012">Acyltransferase</keyword>
<evidence type="ECO:0000313" key="4">
    <source>
        <dbReference type="Proteomes" id="UP001199469"/>
    </source>
</evidence>
<dbReference type="SUPFAM" id="SSF55729">
    <property type="entry name" value="Acyl-CoA N-acyltransferases (Nat)"/>
    <property type="match status" value="1"/>
</dbReference>
<name>A0ABS8PDX8_9PSEU</name>
<dbReference type="InterPro" id="IPR000182">
    <property type="entry name" value="GNAT_dom"/>
</dbReference>
<dbReference type="Gene3D" id="3.40.630.30">
    <property type="match status" value="1"/>
</dbReference>
<feature type="domain" description="N-acetyltransferase" evidence="2">
    <location>
        <begin position="174"/>
        <end position="230"/>
    </location>
</feature>
<organism evidence="3 4">
    <name type="scientific">Actinomycetospora endophytica</name>
    <dbReference type="NCBI Taxonomy" id="2291215"/>
    <lineage>
        <taxon>Bacteria</taxon>
        <taxon>Bacillati</taxon>
        <taxon>Actinomycetota</taxon>
        <taxon>Actinomycetes</taxon>
        <taxon>Pseudonocardiales</taxon>
        <taxon>Pseudonocardiaceae</taxon>
        <taxon>Actinomycetospora</taxon>
    </lineage>
</organism>
<feature type="region of interest" description="Disordered" evidence="1">
    <location>
        <begin position="136"/>
        <end position="158"/>
    </location>
</feature>
<accession>A0ABS8PDX8</accession>
<evidence type="ECO:0000259" key="2">
    <source>
        <dbReference type="Pfam" id="PF13508"/>
    </source>
</evidence>
<dbReference type="EC" id="2.3.1.-" evidence="3"/>
<gene>
    <name evidence="3" type="ORF">LQ327_24175</name>
</gene>
<evidence type="ECO:0000256" key="1">
    <source>
        <dbReference type="SAM" id="MobiDB-lite"/>
    </source>
</evidence>
<dbReference type="InterPro" id="IPR016181">
    <property type="entry name" value="Acyl_CoA_acyltransferase"/>
</dbReference>
<dbReference type="CDD" id="cd04301">
    <property type="entry name" value="NAT_SF"/>
    <property type="match status" value="1"/>
</dbReference>
<dbReference type="EMBL" id="JAJNDB010000006">
    <property type="protein sequence ID" value="MCD2196476.1"/>
    <property type="molecule type" value="Genomic_DNA"/>
</dbReference>
<keyword evidence="3" id="KW-0808">Transferase</keyword>
<keyword evidence="4" id="KW-1185">Reference proteome</keyword>
<reference evidence="3 4" key="1">
    <citation type="submission" date="2021-11" db="EMBL/GenBank/DDBJ databases">
        <title>Draft genome sequence of Actinomycetospora sp. SF1 isolated from the rhizosphere soil.</title>
        <authorList>
            <person name="Duangmal K."/>
            <person name="Chantavorakit T."/>
        </authorList>
    </citation>
    <scope>NUCLEOTIDE SEQUENCE [LARGE SCALE GENOMIC DNA]</scope>
    <source>
        <strain evidence="3 4">TBRC 5722</strain>
    </source>
</reference>
<proteinExistence type="predicted"/>
<dbReference type="Pfam" id="PF13508">
    <property type="entry name" value="Acetyltransf_7"/>
    <property type="match status" value="1"/>
</dbReference>
<dbReference type="Proteomes" id="UP001199469">
    <property type="component" value="Unassembled WGS sequence"/>
</dbReference>
<sequence>MTAAPEEARLVDLDPAELAARLDEALDLYVAAMGYPPGTARQRAPMWLEHSRRPGWRGVAALDRHDVLQGIAYGYPGAPGQWWYEEVRRGLRRSARPARSAGVGLLGSGLGRLLGDGGASTAQAASAAHAAQAAQAANPANATNLGGTRPGPSPADLDTWPVDGDPETYLADYFELTELHVRTDAQGHGLGHALLRRLLDRADAGHVLLSTPEAPVPTRAWLLYRRCGFRDLLRHHRFSSDPRPFAVLGRPLPLDPESVR</sequence>
<dbReference type="GO" id="GO:0016746">
    <property type="term" value="F:acyltransferase activity"/>
    <property type="evidence" value="ECO:0007669"/>
    <property type="project" value="UniProtKB-KW"/>
</dbReference>
<evidence type="ECO:0000313" key="3">
    <source>
        <dbReference type="EMBL" id="MCD2196476.1"/>
    </source>
</evidence>
<protein>
    <submittedName>
        <fullName evidence="3">GNAT family N-acetyltransferase</fullName>
        <ecNumber evidence="3">2.3.1.-</ecNumber>
    </submittedName>
</protein>
<dbReference type="RefSeq" id="WP_230738337.1">
    <property type="nucleotide sequence ID" value="NZ_JAJNDB010000006.1"/>
</dbReference>